<reference evidence="1" key="1">
    <citation type="submission" date="2024-06" db="EMBL/GenBank/DDBJ databases">
        <authorList>
            <person name="Dussert Y."/>
            <person name="Peccoud J."/>
            <person name="Pigeault R."/>
        </authorList>
    </citation>
    <scope>NUCLEOTIDE SEQUENCE</scope>
    <source>
        <strain evidence="1">WArc</strain>
    </source>
</reference>
<sequence length="127" mass="14844">MKYHLTLEFPKEKYSIDKNSNQFTAKDQEGNRFIMTADNKQKGKISFCKDDDNECKSKQHYTVKDPKICNKLSDIDSADYISVIMEGYGEKYFQERILGGLNKYNIDYIFVVDEGETQNVLLENFII</sequence>
<dbReference type="EMBL" id="CP157942">
    <property type="protein sequence ID" value="XBS67147.1"/>
    <property type="molecule type" value="Genomic_DNA"/>
</dbReference>
<evidence type="ECO:0000313" key="1">
    <source>
        <dbReference type="EMBL" id="XBS67147.1"/>
    </source>
</evidence>
<dbReference type="AlphaFoldDB" id="A0AAU7Q1Y3"/>
<protein>
    <submittedName>
        <fullName evidence="1">Uncharacterized protein</fullName>
    </submittedName>
</protein>
<proteinExistence type="predicted"/>
<organism evidence="1">
    <name type="scientific">Wolbachia endosymbiont of Armadillidium arcangelii</name>
    <dbReference type="NCBI Taxonomy" id="3158571"/>
    <lineage>
        <taxon>Bacteria</taxon>
        <taxon>Pseudomonadati</taxon>
        <taxon>Pseudomonadota</taxon>
        <taxon>Alphaproteobacteria</taxon>
        <taxon>Rickettsiales</taxon>
        <taxon>Anaplasmataceae</taxon>
        <taxon>Wolbachieae</taxon>
        <taxon>Wolbachia</taxon>
    </lineage>
</organism>
<name>A0AAU7Q1Y3_9RICK</name>
<dbReference type="RefSeq" id="WP_349967686.1">
    <property type="nucleotide sequence ID" value="NZ_CP157942.1"/>
</dbReference>
<gene>
    <name evidence="1" type="ORF">ABLO99_08470</name>
</gene>
<accession>A0AAU7Q1Y3</accession>